<evidence type="ECO:0000313" key="2">
    <source>
        <dbReference type="EMBL" id="MBA8827140.1"/>
    </source>
</evidence>
<accession>A0A839E244</accession>
<proteinExistence type="predicted"/>
<keyword evidence="3" id="KW-1185">Reference proteome</keyword>
<organism evidence="2 3">
    <name type="scientific">Halosaccharopolyspora lacisalsi</name>
    <dbReference type="NCBI Taxonomy" id="1000566"/>
    <lineage>
        <taxon>Bacteria</taxon>
        <taxon>Bacillati</taxon>
        <taxon>Actinomycetota</taxon>
        <taxon>Actinomycetes</taxon>
        <taxon>Pseudonocardiales</taxon>
        <taxon>Pseudonocardiaceae</taxon>
        <taxon>Halosaccharopolyspora</taxon>
    </lineage>
</organism>
<dbReference type="AlphaFoldDB" id="A0A839E244"/>
<evidence type="ECO:0000313" key="3">
    <source>
        <dbReference type="Proteomes" id="UP000569329"/>
    </source>
</evidence>
<dbReference type="RefSeq" id="WP_235987722.1">
    <property type="nucleotide sequence ID" value="NZ_JACGWZ010000007.1"/>
</dbReference>
<protein>
    <submittedName>
        <fullName evidence="2">Uncharacterized protein</fullName>
    </submittedName>
</protein>
<gene>
    <name evidence="2" type="ORF">FHX42_004524</name>
</gene>
<name>A0A839E244_9PSEU</name>
<evidence type="ECO:0000256" key="1">
    <source>
        <dbReference type="SAM" id="MobiDB-lite"/>
    </source>
</evidence>
<dbReference type="EMBL" id="JACGWZ010000007">
    <property type="protein sequence ID" value="MBA8827140.1"/>
    <property type="molecule type" value="Genomic_DNA"/>
</dbReference>
<feature type="compositionally biased region" description="Basic and acidic residues" evidence="1">
    <location>
        <begin position="1"/>
        <end position="12"/>
    </location>
</feature>
<reference evidence="2 3" key="1">
    <citation type="submission" date="2020-07" db="EMBL/GenBank/DDBJ databases">
        <title>Sequencing the genomes of 1000 actinobacteria strains.</title>
        <authorList>
            <person name="Klenk H.-P."/>
        </authorList>
    </citation>
    <scope>NUCLEOTIDE SEQUENCE [LARGE SCALE GENOMIC DNA]</scope>
    <source>
        <strain evidence="2 3">DSM 45975</strain>
    </source>
</reference>
<dbReference type="Proteomes" id="UP000569329">
    <property type="component" value="Unassembled WGS sequence"/>
</dbReference>
<feature type="region of interest" description="Disordered" evidence="1">
    <location>
        <begin position="1"/>
        <end position="63"/>
    </location>
</feature>
<comment type="caution">
    <text evidence="2">The sequence shown here is derived from an EMBL/GenBank/DDBJ whole genome shotgun (WGS) entry which is preliminary data.</text>
</comment>
<feature type="compositionally biased region" description="Basic and acidic residues" evidence="1">
    <location>
        <begin position="25"/>
        <end position="37"/>
    </location>
</feature>
<sequence>MSEGRALQDEGVQRAFSAGIPNMRHVKELLDEGHDLDDILESDPNRPAPDLEDEDEPPDAFLR</sequence>
<feature type="compositionally biased region" description="Acidic residues" evidence="1">
    <location>
        <begin position="50"/>
        <end position="63"/>
    </location>
</feature>